<feature type="non-terminal residue" evidence="12">
    <location>
        <position position="1"/>
    </location>
</feature>
<dbReference type="Proteomes" id="UP000316517">
    <property type="component" value="Unassembled WGS sequence"/>
</dbReference>
<evidence type="ECO:0000256" key="5">
    <source>
        <dbReference type="ARBA" id="ARBA00022695"/>
    </source>
</evidence>
<evidence type="ECO:0000256" key="7">
    <source>
        <dbReference type="ARBA" id="ARBA00022842"/>
    </source>
</evidence>
<dbReference type="GO" id="GO:0006402">
    <property type="term" value="P:mRNA catabolic process"/>
    <property type="evidence" value="ECO:0007669"/>
    <property type="project" value="UniProtKB-UniRule"/>
</dbReference>
<dbReference type="EMBL" id="SOJT01000200">
    <property type="protein sequence ID" value="TET27163.1"/>
    <property type="molecule type" value="Genomic_DNA"/>
</dbReference>
<dbReference type="InterPro" id="IPR036345">
    <property type="entry name" value="ExoRNase_PH_dom2_sf"/>
</dbReference>
<dbReference type="SMART" id="SM00316">
    <property type="entry name" value="S1"/>
    <property type="match status" value="1"/>
</dbReference>
<dbReference type="Gene3D" id="2.40.50.140">
    <property type="entry name" value="Nucleic acid-binding proteins"/>
    <property type="match status" value="1"/>
</dbReference>
<evidence type="ECO:0000256" key="2">
    <source>
        <dbReference type="ARBA" id="ARBA00012416"/>
    </source>
</evidence>
<dbReference type="InterPro" id="IPR012340">
    <property type="entry name" value="NA-bd_OB-fold"/>
</dbReference>
<keyword evidence="7" id="KW-0460">Magnesium</keyword>
<evidence type="ECO:0000256" key="1">
    <source>
        <dbReference type="ARBA" id="ARBA00007404"/>
    </source>
</evidence>
<accession>A0A523TA31</accession>
<evidence type="ECO:0000313" key="13">
    <source>
        <dbReference type="Proteomes" id="UP000316517"/>
    </source>
</evidence>
<keyword evidence="4 12" id="KW-0808">Transferase</keyword>
<proteinExistence type="inferred from homology"/>
<dbReference type="Pfam" id="PF00575">
    <property type="entry name" value="S1"/>
    <property type="match status" value="1"/>
</dbReference>
<dbReference type="InterPro" id="IPR036612">
    <property type="entry name" value="KH_dom_type_1_sf"/>
</dbReference>
<keyword evidence="5 12" id="KW-0548">Nucleotidyltransferase</keyword>
<keyword evidence="8 10" id="KW-0694">RNA-binding</keyword>
<dbReference type="InterPro" id="IPR004088">
    <property type="entry name" value="KH_dom_type_1"/>
</dbReference>
<dbReference type="NCBIfam" id="NF008805">
    <property type="entry name" value="PRK11824.1"/>
    <property type="match status" value="1"/>
</dbReference>
<evidence type="ECO:0000256" key="3">
    <source>
        <dbReference type="ARBA" id="ARBA00022490"/>
    </source>
</evidence>
<evidence type="ECO:0000256" key="9">
    <source>
        <dbReference type="NCBIfam" id="TIGR03591"/>
    </source>
</evidence>
<dbReference type="NCBIfam" id="TIGR03591">
    <property type="entry name" value="polynuc_phos"/>
    <property type="match status" value="1"/>
</dbReference>
<keyword evidence="3" id="KW-0963">Cytoplasm</keyword>
<evidence type="ECO:0000256" key="10">
    <source>
        <dbReference type="PROSITE-ProRule" id="PRU00117"/>
    </source>
</evidence>
<dbReference type="PANTHER" id="PTHR11252">
    <property type="entry name" value="POLYRIBONUCLEOTIDE NUCLEOTIDYLTRANSFERASE"/>
    <property type="match status" value="1"/>
</dbReference>
<gene>
    <name evidence="12" type="primary">pnp</name>
    <name evidence="12" type="ORF">E3J68_04585</name>
</gene>
<dbReference type="Gene3D" id="3.30.1370.10">
    <property type="entry name" value="K Homology domain, type 1"/>
    <property type="match status" value="1"/>
</dbReference>
<dbReference type="FunFam" id="3.30.230.70:FF:000002">
    <property type="entry name" value="Polyribonucleotide nucleotidyltransferase"/>
    <property type="match status" value="1"/>
</dbReference>
<evidence type="ECO:0000256" key="8">
    <source>
        <dbReference type="ARBA" id="ARBA00022884"/>
    </source>
</evidence>
<organism evidence="12 13">
    <name type="scientific">Aerophobetes bacterium</name>
    <dbReference type="NCBI Taxonomy" id="2030807"/>
    <lineage>
        <taxon>Bacteria</taxon>
        <taxon>Candidatus Aerophobota</taxon>
    </lineage>
</organism>
<dbReference type="SUPFAM" id="SSF54791">
    <property type="entry name" value="Eukaryotic type KH-domain (KH-domain type I)"/>
    <property type="match status" value="1"/>
</dbReference>
<dbReference type="InterPro" id="IPR020568">
    <property type="entry name" value="Ribosomal_Su5_D2-typ_SF"/>
</dbReference>
<dbReference type="InterPro" id="IPR027408">
    <property type="entry name" value="PNPase/RNase_PH_dom_sf"/>
</dbReference>
<dbReference type="InterPro" id="IPR003029">
    <property type="entry name" value="S1_domain"/>
</dbReference>
<dbReference type="Pfam" id="PF01138">
    <property type="entry name" value="RNase_PH"/>
    <property type="match status" value="1"/>
</dbReference>
<dbReference type="InterPro" id="IPR004087">
    <property type="entry name" value="KH_dom"/>
</dbReference>
<dbReference type="SUPFAM" id="SSF50249">
    <property type="entry name" value="Nucleic acid-binding proteins"/>
    <property type="match status" value="1"/>
</dbReference>
<dbReference type="EC" id="2.7.7.8" evidence="2 9"/>
<dbReference type="AlphaFoldDB" id="A0A523TA31"/>
<evidence type="ECO:0000256" key="4">
    <source>
        <dbReference type="ARBA" id="ARBA00022679"/>
    </source>
</evidence>
<evidence type="ECO:0000313" key="12">
    <source>
        <dbReference type="EMBL" id="TET27163.1"/>
    </source>
</evidence>
<comment type="caution">
    <text evidence="12">The sequence shown here is derived from an EMBL/GenBank/DDBJ whole genome shotgun (WGS) entry which is preliminary data.</text>
</comment>
<sequence length="408" mass="44821">PDEERDFLVILEELKKEKMRQLIIGEEKRWDARGLDEIRPISCEVGILPRVHGSGLFTRGGTQSLVVATLGTSADEQRINGLQREEISKRFMFHYNFPPFSTGETRFLRGPGRREIGHGFLAERALLPILPPEEAFPYTIRLVSDILESNGSSSMASVCAGSLCLMDAGVPISEPIAGIGIGLIKEGDKTVILTDIQGLEDRLGDMDFKVAGTRTGITAVQLDIKISGVSLEILKEALQKAKRGRNFILEEMEKTIKSPRDQLSRHAPHIAILSIPQDKIGNIIGPGGKVIKGIIKETGAEVEIDDVESKVTISSLDRESTKKAVDMIKQIIQDPKVGEVYLGKVKKVTDFGAFVEILPGREGLVHVSELSDQFVKNVSDVIKVGDEISVRLIDIDELGRLNLSKKKA</sequence>
<name>A0A523TA31_UNCAE</name>
<reference evidence="12 13" key="1">
    <citation type="submission" date="2019-03" db="EMBL/GenBank/DDBJ databases">
        <title>Metabolic potential of uncultured bacteria and archaea associated with petroleum seepage in deep-sea sediments.</title>
        <authorList>
            <person name="Dong X."/>
            <person name="Hubert C."/>
        </authorList>
    </citation>
    <scope>NUCLEOTIDE SEQUENCE [LARGE SCALE GENOMIC DNA]</scope>
    <source>
        <strain evidence="12">E44_bin3</strain>
    </source>
</reference>
<evidence type="ECO:0000259" key="11">
    <source>
        <dbReference type="PROSITE" id="PS50126"/>
    </source>
</evidence>
<dbReference type="SMART" id="SM00322">
    <property type="entry name" value="KH"/>
    <property type="match status" value="1"/>
</dbReference>
<evidence type="ECO:0000256" key="6">
    <source>
        <dbReference type="ARBA" id="ARBA00022723"/>
    </source>
</evidence>
<keyword evidence="6" id="KW-0479">Metal-binding</keyword>
<dbReference type="GO" id="GO:0003723">
    <property type="term" value="F:RNA binding"/>
    <property type="evidence" value="ECO:0007669"/>
    <property type="project" value="UniProtKB-UniRule"/>
</dbReference>
<feature type="domain" description="S1 motif" evidence="11">
    <location>
        <begin position="338"/>
        <end position="406"/>
    </location>
</feature>
<dbReference type="PANTHER" id="PTHR11252:SF0">
    <property type="entry name" value="POLYRIBONUCLEOTIDE NUCLEOTIDYLTRANSFERASE 1, MITOCHONDRIAL"/>
    <property type="match status" value="1"/>
</dbReference>
<dbReference type="CDD" id="cd02393">
    <property type="entry name" value="KH-I_PNPase"/>
    <property type="match status" value="1"/>
</dbReference>
<dbReference type="InterPro" id="IPR012162">
    <property type="entry name" value="PNPase"/>
</dbReference>
<dbReference type="PROSITE" id="PS50126">
    <property type="entry name" value="S1"/>
    <property type="match status" value="1"/>
</dbReference>
<dbReference type="GO" id="GO:0004654">
    <property type="term" value="F:polyribonucleotide nucleotidyltransferase activity"/>
    <property type="evidence" value="ECO:0007669"/>
    <property type="project" value="UniProtKB-UniRule"/>
</dbReference>
<dbReference type="FunFam" id="2.40.50.140:FF:000189">
    <property type="entry name" value="Polyribonucleotide nucleotidyltransferase, putative"/>
    <property type="match status" value="1"/>
</dbReference>
<dbReference type="InterPro" id="IPR001247">
    <property type="entry name" value="ExoRNase_PH_dom1"/>
</dbReference>
<dbReference type="CDD" id="cd04472">
    <property type="entry name" value="S1_PNPase"/>
    <property type="match status" value="1"/>
</dbReference>
<dbReference type="SUPFAM" id="SSF54211">
    <property type="entry name" value="Ribosomal protein S5 domain 2-like"/>
    <property type="match status" value="1"/>
</dbReference>
<dbReference type="CDD" id="cd11364">
    <property type="entry name" value="RNase_PH_PNPase_2"/>
    <property type="match status" value="1"/>
</dbReference>
<dbReference type="Gene3D" id="3.30.230.70">
    <property type="entry name" value="GHMP Kinase, N-terminal domain"/>
    <property type="match status" value="1"/>
</dbReference>
<dbReference type="FunFam" id="3.30.1370.10:FF:000001">
    <property type="entry name" value="Polyribonucleotide nucleotidyltransferase"/>
    <property type="match status" value="1"/>
</dbReference>
<dbReference type="PROSITE" id="PS50084">
    <property type="entry name" value="KH_TYPE_1"/>
    <property type="match status" value="1"/>
</dbReference>
<dbReference type="GO" id="GO:0005829">
    <property type="term" value="C:cytosol"/>
    <property type="evidence" value="ECO:0007669"/>
    <property type="project" value="TreeGrafter"/>
</dbReference>
<dbReference type="GO" id="GO:0000175">
    <property type="term" value="F:3'-5'-RNA exonuclease activity"/>
    <property type="evidence" value="ECO:0007669"/>
    <property type="project" value="TreeGrafter"/>
</dbReference>
<comment type="similarity">
    <text evidence="1">Belongs to the polyribonucleotide nucleotidyltransferase family.</text>
</comment>
<protein>
    <recommendedName>
        <fullName evidence="2 9">Polyribonucleotide nucleotidyltransferase</fullName>
        <ecNumber evidence="2 9">2.7.7.8</ecNumber>
    </recommendedName>
</protein>
<dbReference type="Pfam" id="PF00013">
    <property type="entry name" value="KH_1"/>
    <property type="match status" value="1"/>
</dbReference>
<dbReference type="SUPFAM" id="SSF55666">
    <property type="entry name" value="Ribonuclease PH domain 2-like"/>
    <property type="match status" value="1"/>
</dbReference>
<dbReference type="GO" id="GO:0046872">
    <property type="term" value="F:metal ion binding"/>
    <property type="evidence" value="ECO:0007669"/>
    <property type="project" value="UniProtKB-KW"/>
</dbReference>